<dbReference type="Proteomes" id="UP001148018">
    <property type="component" value="Unassembled WGS sequence"/>
</dbReference>
<evidence type="ECO:0000313" key="3">
    <source>
        <dbReference type="Proteomes" id="UP001148018"/>
    </source>
</evidence>
<keyword evidence="3" id="KW-1185">Reference proteome</keyword>
<accession>A0A9Q0EWL8</accession>
<evidence type="ECO:0000313" key="2">
    <source>
        <dbReference type="EMBL" id="KAJ3614745.1"/>
    </source>
</evidence>
<reference evidence="2" key="1">
    <citation type="submission" date="2022-07" db="EMBL/GenBank/DDBJ databases">
        <title>Chromosome-level genome of Muraenolepis orangiensis.</title>
        <authorList>
            <person name="Kim J."/>
        </authorList>
    </citation>
    <scope>NUCLEOTIDE SEQUENCE</scope>
    <source>
        <strain evidence="2">KU_S4_2022</strain>
        <tissue evidence="2">Muscle</tissue>
    </source>
</reference>
<protein>
    <submittedName>
        <fullName evidence="2">Uncharacterized protein</fullName>
    </submittedName>
</protein>
<dbReference type="OrthoDB" id="447743at2759"/>
<gene>
    <name evidence="2" type="ORF">NHX12_018315</name>
</gene>
<feature type="region of interest" description="Disordered" evidence="1">
    <location>
        <begin position="134"/>
        <end position="177"/>
    </location>
</feature>
<name>A0A9Q0EWL8_9TELE</name>
<proteinExistence type="predicted"/>
<organism evidence="2 3">
    <name type="scientific">Muraenolepis orangiensis</name>
    <name type="common">Patagonian moray cod</name>
    <dbReference type="NCBI Taxonomy" id="630683"/>
    <lineage>
        <taxon>Eukaryota</taxon>
        <taxon>Metazoa</taxon>
        <taxon>Chordata</taxon>
        <taxon>Craniata</taxon>
        <taxon>Vertebrata</taxon>
        <taxon>Euteleostomi</taxon>
        <taxon>Actinopterygii</taxon>
        <taxon>Neopterygii</taxon>
        <taxon>Teleostei</taxon>
        <taxon>Neoteleostei</taxon>
        <taxon>Acanthomorphata</taxon>
        <taxon>Zeiogadaria</taxon>
        <taxon>Gadariae</taxon>
        <taxon>Gadiformes</taxon>
        <taxon>Muraenolepidoidei</taxon>
        <taxon>Muraenolepididae</taxon>
        <taxon>Muraenolepis</taxon>
    </lineage>
</organism>
<sequence>MRFKPAKSRSMVLRNGKVVDKFRFTIADTAIPSISEKPVKSLGKVFDRSLRDTSIQSTCTELDGWLKSVDSVGLPIYTSPFLLQTPLEKVSVLAQVQSGTLRVVPCASRASRYPAHKLGCLALKWAVTQRFNDHHQDTGGLPSADHHQDTGGLPSADHHQDTGGLPSAEWSQVSHGS</sequence>
<dbReference type="EMBL" id="JANIIK010000034">
    <property type="protein sequence ID" value="KAJ3614745.1"/>
    <property type="molecule type" value="Genomic_DNA"/>
</dbReference>
<evidence type="ECO:0000256" key="1">
    <source>
        <dbReference type="SAM" id="MobiDB-lite"/>
    </source>
</evidence>
<comment type="caution">
    <text evidence="2">The sequence shown here is derived from an EMBL/GenBank/DDBJ whole genome shotgun (WGS) entry which is preliminary data.</text>
</comment>
<dbReference type="AlphaFoldDB" id="A0A9Q0EWL8"/>